<accession>A0A0V1KPJ3</accession>
<comment type="caution">
    <text evidence="1">The sequence shown here is derived from an EMBL/GenBank/DDBJ whole genome shotgun (WGS) entry which is preliminary data.</text>
</comment>
<organism evidence="1 2">
    <name type="scientific">Trichinella nativa</name>
    <dbReference type="NCBI Taxonomy" id="6335"/>
    <lineage>
        <taxon>Eukaryota</taxon>
        <taxon>Metazoa</taxon>
        <taxon>Ecdysozoa</taxon>
        <taxon>Nematoda</taxon>
        <taxon>Enoplea</taxon>
        <taxon>Dorylaimia</taxon>
        <taxon>Trichinellida</taxon>
        <taxon>Trichinellidae</taxon>
        <taxon>Trichinella</taxon>
    </lineage>
</organism>
<evidence type="ECO:0000313" key="2">
    <source>
        <dbReference type="Proteomes" id="UP000054721"/>
    </source>
</evidence>
<reference evidence="1 2" key="1">
    <citation type="submission" date="2015-05" db="EMBL/GenBank/DDBJ databases">
        <title>Evolution of Trichinella species and genotypes.</title>
        <authorList>
            <person name="Korhonen P.K."/>
            <person name="Edoardo P."/>
            <person name="Giuseppe L.R."/>
            <person name="Gasser R.B."/>
        </authorList>
    </citation>
    <scope>NUCLEOTIDE SEQUENCE [LARGE SCALE GENOMIC DNA]</scope>
    <source>
        <strain evidence="1">ISS10</strain>
    </source>
</reference>
<dbReference type="AlphaFoldDB" id="A0A0V1KPJ3"/>
<gene>
    <name evidence="1" type="ORF">T02_16514</name>
</gene>
<keyword evidence="2" id="KW-1185">Reference proteome</keyword>
<proteinExistence type="predicted"/>
<sequence length="76" mass="8511">MITFKSVLTSICSTVLDSTMMVHLIDLYVVWTKDFVPVVKSLSGRRKEMRNLNTKCSQCSKVNKSAAIIGDDRNSV</sequence>
<dbReference type="EMBL" id="JYDW01000324">
    <property type="protein sequence ID" value="KRZ49245.1"/>
    <property type="molecule type" value="Genomic_DNA"/>
</dbReference>
<name>A0A0V1KPJ3_9BILA</name>
<evidence type="ECO:0000313" key="1">
    <source>
        <dbReference type="EMBL" id="KRZ49245.1"/>
    </source>
</evidence>
<protein>
    <submittedName>
        <fullName evidence="1">Uncharacterized protein</fullName>
    </submittedName>
</protein>
<dbReference type="Proteomes" id="UP000054721">
    <property type="component" value="Unassembled WGS sequence"/>
</dbReference>